<dbReference type="InterPro" id="IPR052016">
    <property type="entry name" value="Bact_Sigma-Reg"/>
</dbReference>
<evidence type="ECO:0000256" key="2">
    <source>
        <dbReference type="PROSITE-ProRule" id="PRU00169"/>
    </source>
</evidence>
<evidence type="ECO:0000313" key="5">
    <source>
        <dbReference type="Proteomes" id="UP000186019"/>
    </source>
</evidence>
<dbReference type="Gene3D" id="3.40.50.2300">
    <property type="match status" value="1"/>
</dbReference>
<dbReference type="Pfam" id="PF07228">
    <property type="entry name" value="SpoIIE"/>
    <property type="match status" value="1"/>
</dbReference>
<dbReference type="GO" id="GO:0016791">
    <property type="term" value="F:phosphatase activity"/>
    <property type="evidence" value="ECO:0007669"/>
    <property type="project" value="TreeGrafter"/>
</dbReference>
<keyword evidence="1" id="KW-0378">Hydrolase</keyword>
<dbReference type="PANTHER" id="PTHR43156">
    <property type="entry name" value="STAGE II SPORULATION PROTEIN E-RELATED"/>
    <property type="match status" value="1"/>
</dbReference>
<dbReference type="SUPFAM" id="SSF81606">
    <property type="entry name" value="PP2C-like"/>
    <property type="match status" value="1"/>
</dbReference>
<dbReference type="SMART" id="SM00448">
    <property type="entry name" value="REC"/>
    <property type="match status" value="1"/>
</dbReference>
<dbReference type="STRING" id="573024.SAMN05216208_1864"/>
<dbReference type="InterPro" id="IPR011006">
    <property type="entry name" value="CheY-like_superfamily"/>
</dbReference>
<reference evidence="4 5" key="1">
    <citation type="submission" date="2017-01" db="EMBL/GenBank/DDBJ databases">
        <authorList>
            <person name="Mah S.A."/>
            <person name="Swanson W.J."/>
            <person name="Moy G.W."/>
            <person name="Vacquier V.D."/>
        </authorList>
    </citation>
    <scope>NUCLEOTIDE SEQUENCE [LARGE SCALE GENOMIC DNA]</scope>
    <source>
        <strain evidence="4 5">DSM 29590</strain>
    </source>
</reference>
<dbReference type="Proteomes" id="UP000186019">
    <property type="component" value="Unassembled WGS sequence"/>
</dbReference>
<dbReference type="GO" id="GO:0000160">
    <property type="term" value="P:phosphorelay signal transduction system"/>
    <property type="evidence" value="ECO:0007669"/>
    <property type="project" value="InterPro"/>
</dbReference>
<dbReference type="InterPro" id="IPR001789">
    <property type="entry name" value="Sig_transdc_resp-reg_receiver"/>
</dbReference>
<dbReference type="EMBL" id="FTNV01000001">
    <property type="protein sequence ID" value="SIR87824.1"/>
    <property type="molecule type" value="Genomic_DNA"/>
</dbReference>
<dbReference type="PANTHER" id="PTHR43156:SF2">
    <property type="entry name" value="STAGE II SPORULATION PROTEIN E"/>
    <property type="match status" value="1"/>
</dbReference>
<feature type="modified residue" description="4-aspartylphosphate" evidence="2">
    <location>
        <position position="71"/>
    </location>
</feature>
<evidence type="ECO:0000259" key="3">
    <source>
        <dbReference type="PROSITE" id="PS50110"/>
    </source>
</evidence>
<dbReference type="SMART" id="SM00331">
    <property type="entry name" value="PP2C_SIG"/>
    <property type="match status" value="1"/>
</dbReference>
<dbReference type="Gene3D" id="3.60.40.10">
    <property type="entry name" value="PPM-type phosphatase domain"/>
    <property type="match status" value="1"/>
</dbReference>
<dbReference type="InterPro" id="IPR036457">
    <property type="entry name" value="PPM-type-like_dom_sf"/>
</dbReference>
<dbReference type="PROSITE" id="PS50110">
    <property type="entry name" value="RESPONSE_REGULATORY"/>
    <property type="match status" value="1"/>
</dbReference>
<dbReference type="InterPro" id="IPR001932">
    <property type="entry name" value="PPM-type_phosphatase-like_dom"/>
</dbReference>
<dbReference type="SUPFAM" id="SSF52172">
    <property type="entry name" value="CheY-like"/>
    <property type="match status" value="1"/>
</dbReference>
<dbReference type="Pfam" id="PF00072">
    <property type="entry name" value="Response_reg"/>
    <property type="match status" value="1"/>
</dbReference>
<name>A0A1N7EIF1_9RHOB</name>
<gene>
    <name evidence="4" type="ORF">SAMN05421666_0270</name>
</gene>
<keyword evidence="5" id="KW-1185">Reference proteome</keyword>
<evidence type="ECO:0000256" key="1">
    <source>
        <dbReference type="ARBA" id="ARBA00022801"/>
    </source>
</evidence>
<accession>A0A1N7EIF1</accession>
<proteinExistence type="predicted"/>
<protein>
    <submittedName>
        <fullName evidence="4">Sigma-B regulation protein RsbU (Phosphoserine phosphatase)</fullName>
    </submittedName>
</protein>
<dbReference type="AlphaFoldDB" id="A0A1N7EIF1"/>
<evidence type="ECO:0000313" key="4">
    <source>
        <dbReference type="EMBL" id="SIR87824.1"/>
    </source>
</evidence>
<sequence length="427" mass="46472">MSHITPLSAQPELSDDKRTIGRVLVVDDSRLQRRILSASLKKWGFTVMEAESGHQALEICRDMPPDLVLSDWMMPGMSGLEFCDAFRQMTRENYGYFILLTSKSDKAEIAHGLDAGADDFLTKPVDPGELRARIAAGARILQMERELTEKNRLVNSTLNQLRALYASLDADLMEAKKLQQSLVSDRHRDFGRAEVSMLLRSSGHVGGDLVGMFQISETRIGLYGLDVSGHGVSSALMTARLAGYLSGAAPEQNVALYRCDDGSYAMRPPAETIAALNDLFLSELDTEHYFTLLLADVDLASGRVVMAQAGHPYPAVQRANGRVEMLGAGGLPVGLIPGAEYQEFEVMLRPGDRLMIHSDGVTECAGKDGRLLDDEGLADLLSELRATPALACLEALVWKLAEFAGTDTFADDVSAILLEIKPSVPSD</sequence>
<organism evidence="4 5">
    <name type="scientific">Roseovarius nanhaiticus</name>
    <dbReference type="NCBI Taxonomy" id="573024"/>
    <lineage>
        <taxon>Bacteria</taxon>
        <taxon>Pseudomonadati</taxon>
        <taxon>Pseudomonadota</taxon>
        <taxon>Alphaproteobacteria</taxon>
        <taxon>Rhodobacterales</taxon>
        <taxon>Roseobacteraceae</taxon>
        <taxon>Roseovarius</taxon>
    </lineage>
</organism>
<keyword evidence="2" id="KW-0597">Phosphoprotein</keyword>
<feature type="domain" description="Response regulatory" evidence="3">
    <location>
        <begin position="22"/>
        <end position="138"/>
    </location>
</feature>